<protein>
    <submittedName>
        <fullName evidence="1">Uncharacterized protein</fullName>
    </submittedName>
</protein>
<reference key="2">
    <citation type="submission" date="2011-10" db="EMBL/GenBank/DDBJ databases">
        <title>The genome and transcriptome sequence of Clonorchis sinensis provide insights into the carcinogenic liver fluke.</title>
        <authorList>
            <person name="Wang X."/>
            <person name="Huang Y."/>
            <person name="Chen W."/>
            <person name="Liu H."/>
            <person name="Guo L."/>
            <person name="Chen Y."/>
            <person name="Luo F."/>
            <person name="Zhou W."/>
            <person name="Sun J."/>
            <person name="Mao Q."/>
            <person name="Liang P."/>
            <person name="Zhou C."/>
            <person name="Tian Y."/>
            <person name="Men J."/>
            <person name="Lv X."/>
            <person name="Huang L."/>
            <person name="Zhou J."/>
            <person name="Hu Y."/>
            <person name="Li R."/>
            <person name="Zhang F."/>
            <person name="Lei H."/>
            <person name="Li X."/>
            <person name="Hu X."/>
            <person name="Liang C."/>
            <person name="Xu J."/>
            <person name="Wu Z."/>
            <person name="Yu X."/>
        </authorList>
    </citation>
    <scope>NUCLEOTIDE SEQUENCE</scope>
    <source>
        <strain>Henan</strain>
    </source>
</reference>
<keyword evidence="2" id="KW-1185">Reference proteome</keyword>
<proteinExistence type="predicted"/>
<organism evidence="1 2">
    <name type="scientific">Clonorchis sinensis</name>
    <name type="common">Chinese liver fluke</name>
    <dbReference type="NCBI Taxonomy" id="79923"/>
    <lineage>
        <taxon>Eukaryota</taxon>
        <taxon>Metazoa</taxon>
        <taxon>Spiralia</taxon>
        <taxon>Lophotrochozoa</taxon>
        <taxon>Platyhelminthes</taxon>
        <taxon>Trematoda</taxon>
        <taxon>Digenea</taxon>
        <taxon>Opisthorchiida</taxon>
        <taxon>Opisthorchiata</taxon>
        <taxon>Opisthorchiidae</taxon>
        <taxon>Clonorchis</taxon>
    </lineage>
</organism>
<evidence type="ECO:0000313" key="1">
    <source>
        <dbReference type="EMBL" id="GAA55302.1"/>
    </source>
</evidence>
<dbReference type="Proteomes" id="UP000008909">
    <property type="component" value="Unassembled WGS sequence"/>
</dbReference>
<sequence length="520" mass="58966">MHENTTTLDELCFYSLVASGYRGSPPGKRVAPTTPKHRAYYVHIHQTFRTVSTPFATPILCDAKDLTVGTSQVNLIASPQRQSYPKLKLVPRIPQQKKEKTKVGTTFVERFCRRCDIGIRHPAKLDHDWLLDPNFRQIRARLDAGSTRDQTYGQPCVIGFLSGTAPNCKRSSLLREKSARKAFAVLRIIRRTFSRITHMDFQIFYGAFVRTLLEYANQRAATKMVTGRKSVDYETRLVVLDLFPLEYRRLRGDLTLTYALFEQGLANRVLTGDPANTRRGHGLDVLAVSQASRNHKLHTCSFTAHRLLVKPTTGLPYMLHTAWRVSAGYAFNLTLAQKMIQMYQSSAIVPKPERTLLALNADSKMSVITAQKRSSDFALSTLQAEHERKELESDKYKLMTDCGVLKIKMDLLEKESEVGRNRMRELEEQMNERLDKTVKACNVSESNLLLDILLLLLVRWFHSTLVFAVYPKLQSKSLYASRDSEAIASIGAEVATTFFPLKKSFRLAGYSSIVVSTPYV</sequence>
<accession>G7YQS2</accession>
<dbReference type="EMBL" id="DF143992">
    <property type="protein sequence ID" value="GAA55302.1"/>
    <property type="molecule type" value="Genomic_DNA"/>
</dbReference>
<dbReference type="AlphaFoldDB" id="G7YQS2"/>
<evidence type="ECO:0000313" key="2">
    <source>
        <dbReference type="Proteomes" id="UP000008909"/>
    </source>
</evidence>
<gene>
    <name evidence="1" type="ORF">CLF_107549</name>
</gene>
<name>G7YQS2_CLOSI</name>
<reference evidence="1" key="1">
    <citation type="journal article" date="2011" name="Genome Biol.">
        <title>The draft genome of the carcinogenic human liver fluke Clonorchis sinensis.</title>
        <authorList>
            <person name="Wang X."/>
            <person name="Chen W."/>
            <person name="Huang Y."/>
            <person name="Sun J."/>
            <person name="Men J."/>
            <person name="Liu H."/>
            <person name="Luo F."/>
            <person name="Guo L."/>
            <person name="Lv X."/>
            <person name="Deng C."/>
            <person name="Zhou C."/>
            <person name="Fan Y."/>
            <person name="Li X."/>
            <person name="Huang L."/>
            <person name="Hu Y."/>
            <person name="Liang C."/>
            <person name="Hu X."/>
            <person name="Xu J."/>
            <person name="Yu X."/>
        </authorList>
    </citation>
    <scope>NUCLEOTIDE SEQUENCE [LARGE SCALE GENOMIC DNA]</scope>
    <source>
        <strain evidence="1">Henan</strain>
    </source>
</reference>